<organism evidence="3 4">
    <name type="scientific">Phaeosphaeria nodorum (strain SN15 / ATCC MYA-4574 / FGSC 10173)</name>
    <name type="common">Glume blotch fungus</name>
    <name type="synonym">Parastagonospora nodorum</name>
    <dbReference type="NCBI Taxonomy" id="321614"/>
    <lineage>
        <taxon>Eukaryota</taxon>
        <taxon>Fungi</taxon>
        <taxon>Dikarya</taxon>
        <taxon>Ascomycota</taxon>
        <taxon>Pezizomycotina</taxon>
        <taxon>Dothideomycetes</taxon>
        <taxon>Pleosporomycetidae</taxon>
        <taxon>Pleosporales</taxon>
        <taxon>Pleosporineae</taxon>
        <taxon>Phaeosphaeriaceae</taxon>
        <taxon>Parastagonospora</taxon>
    </lineage>
</organism>
<sequence>MLSSHIHLAIDCSKIKMHFINQLANSSKAPPTTHNPLNKITPQTDSAHLRHVAMGDCLNQADILEQKLKHDATQFDPEKHIAFSTAPEFLTMKEIGYADDVGISPVAVTHPFPLFTPEAIQIMRSEIAKPEVSSGHHYASNIASSQLRGYARGHAPFTYAAWNHPRTIGLVSKLAGIDLIPWSDYEIAHINLSATKTEEQAQTELEHYSRKSSIHSDEGIDVSSPEDDKPIVGWHTDSYPFVCVLMMSDCTNMVGGETALRTADGRVIRVRGPTEGCAVILQGRYITHQAVRALGAKERITAVTSWRPKSPFVKDDSVLRTVRPVSDLKELYMDFAEYRLEIMEQRIRREREQLRARREAGVKFGTQGHKAFLQESAAFLAHTDHELVADEDVEKGFIEEMDVPNVAAHGPA</sequence>
<dbReference type="KEGG" id="pno:SNOG_03912"/>
<dbReference type="AlphaFoldDB" id="A0A7U2HWZ8"/>
<evidence type="ECO:0000256" key="1">
    <source>
        <dbReference type="SAM" id="Coils"/>
    </source>
</evidence>
<proteinExistence type="predicted"/>
<dbReference type="VEuPathDB" id="FungiDB:JI435_039120"/>
<keyword evidence="1" id="KW-0175">Coiled coil</keyword>
<gene>
    <name evidence="3" type="ORF">JI435_039120</name>
</gene>
<evidence type="ECO:0008006" key="5">
    <source>
        <dbReference type="Google" id="ProtNLM"/>
    </source>
</evidence>
<accession>A0A7U2HWZ8</accession>
<feature type="coiled-coil region" evidence="1">
    <location>
        <begin position="333"/>
        <end position="360"/>
    </location>
</feature>
<evidence type="ECO:0000256" key="2">
    <source>
        <dbReference type="SAM" id="MobiDB-lite"/>
    </source>
</evidence>
<feature type="region of interest" description="Disordered" evidence="2">
    <location>
        <begin position="201"/>
        <end position="227"/>
    </location>
</feature>
<protein>
    <recommendedName>
        <fullName evidence="5">Fe2OG dioxygenase domain-containing protein</fullName>
    </recommendedName>
</protein>
<dbReference type="PANTHER" id="PTHR41677">
    <property type="entry name" value="YALI0B19030P"/>
    <property type="match status" value="1"/>
</dbReference>
<dbReference type="EMBL" id="CP069025">
    <property type="protein sequence ID" value="QRC93718.1"/>
    <property type="molecule type" value="Genomic_DNA"/>
</dbReference>
<evidence type="ECO:0000313" key="3">
    <source>
        <dbReference type="EMBL" id="QRC93718.1"/>
    </source>
</evidence>
<evidence type="ECO:0000313" key="4">
    <source>
        <dbReference type="Proteomes" id="UP000663193"/>
    </source>
</evidence>
<dbReference type="PANTHER" id="PTHR41677:SF1">
    <property type="entry name" value="FE2OG DIOXYGENASE DOMAIN-CONTAINING PROTEIN"/>
    <property type="match status" value="1"/>
</dbReference>
<name>A0A7U2HWZ8_PHANO</name>
<reference evidence="4" key="1">
    <citation type="journal article" date="2021" name="BMC Genomics">
        <title>Chromosome-level genome assembly and manually-curated proteome of model necrotroph Parastagonospora nodorum Sn15 reveals a genome-wide trove of candidate effector homologs, and redundancy of virulence-related functions within an accessory chromosome.</title>
        <authorList>
            <person name="Bertazzoni S."/>
            <person name="Jones D.A.B."/>
            <person name="Phan H.T."/>
            <person name="Tan K.-C."/>
            <person name="Hane J.K."/>
        </authorList>
    </citation>
    <scope>NUCLEOTIDE SEQUENCE [LARGE SCALE GENOMIC DNA]</scope>
    <source>
        <strain evidence="4">SN15 / ATCC MYA-4574 / FGSC 10173)</strain>
    </source>
</reference>
<dbReference type="OrthoDB" id="10256055at2759"/>
<dbReference type="RefSeq" id="XP_001794457.1">
    <property type="nucleotide sequence ID" value="XM_001794405.1"/>
</dbReference>
<feature type="compositionally biased region" description="Basic and acidic residues" evidence="2">
    <location>
        <begin position="201"/>
        <end position="218"/>
    </location>
</feature>
<dbReference type="Proteomes" id="UP000663193">
    <property type="component" value="Chromosome 3"/>
</dbReference>
<keyword evidence="4" id="KW-1185">Reference proteome</keyword>